<protein>
    <submittedName>
        <fullName evidence="2">Uncharacterized protein</fullName>
    </submittedName>
</protein>
<dbReference type="PANTHER" id="PTHR34962:SF3">
    <property type="entry name" value="ABC SUBFAMILY C PROTEIN"/>
    <property type="match status" value="1"/>
</dbReference>
<evidence type="ECO:0000313" key="1">
    <source>
        <dbReference type="EMBL" id="KAG0470242.1"/>
    </source>
</evidence>
<organism evidence="2 4">
    <name type="scientific">Vanilla planifolia</name>
    <name type="common">Vanilla</name>
    <dbReference type="NCBI Taxonomy" id="51239"/>
    <lineage>
        <taxon>Eukaryota</taxon>
        <taxon>Viridiplantae</taxon>
        <taxon>Streptophyta</taxon>
        <taxon>Embryophyta</taxon>
        <taxon>Tracheophyta</taxon>
        <taxon>Spermatophyta</taxon>
        <taxon>Magnoliopsida</taxon>
        <taxon>Liliopsida</taxon>
        <taxon>Asparagales</taxon>
        <taxon>Orchidaceae</taxon>
        <taxon>Vanilloideae</taxon>
        <taxon>Vanilleae</taxon>
        <taxon>Vanilla</taxon>
    </lineage>
</organism>
<evidence type="ECO:0000313" key="3">
    <source>
        <dbReference type="Proteomes" id="UP000636800"/>
    </source>
</evidence>
<dbReference type="EMBL" id="JADCNM010000008">
    <property type="protein sequence ID" value="KAG0471793.1"/>
    <property type="molecule type" value="Genomic_DNA"/>
</dbReference>
<evidence type="ECO:0000313" key="2">
    <source>
        <dbReference type="EMBL" id="KAG0471793.1"/>
    </source>
</evidence>
<accession>A0A835QHX1</accession>
<dbReference type="EMBL" id="JADCNL010000008">
    <property type="protein sequence ID" value="KAG0470242.1"/>
    <property type="molecule type" value="Genomic_DNA"/>
</dbReference>
<comment type="caution">
    <text evidence="2">The sequence shown here is derived from an EMBL/GenBank/DDBJ whole genome shotgun (WGS) entry which is preliminary data.</text>
</comment>
<proteinExistence type="predicted"/>
<gene>
    <name evidence="2" type="ORF">HPP92_016339</name>
    <name evidence="1" type="ORF">HPP92_016942</name>
</gene>
<dbReference type="AlphaFoldDB" id="A0A835QHX1"/>
<evidence type="ECO:0000313" key="4">
    <source>
        <dbReference type="Proteomes" id="UP000639772"/>
    </source>
</evidence>
<keyword evidence="3" id="KW-1185">Reference proteome</keyword>
<reference evidence="3 4" key="1">
    <citation type="journal article" date="2020" name="Nat. Food">
        <title>A phased Vanilla planifolia genome enables genetic improvement of flavour and production.</title>
        <authorList>
            <person name="Hasing T."/>
            <person name="Tang H."/>
            <person name="Brym M."/>
            <person name="Khazi F."/>
            <person name="Huang T."/>
            <person name="Chambers A.H."/>
        </authorList>
    </citation>
    <scope>NUCLEOTIDE SEQUENCE [LARGE SCALE GENOMIC DNA]</scope>
    <source>
        <tissue evidence="2">Leaf</tissue>
    </source>
</reference>
<name>A0A835QHX1_VANPL</name>
<dbReference type="Proteomes" id="UP000636800">
    <property type="component" value="Unassembled WGS sequence"/>
</dbReference>
<dbReference type="Proteomes" id="UP000639772">
    <property type="component" value="Unassembled WGS sequence"/>
</dbReference>
<sequence>MASSSNMCPLSLPNRSTSRLLHSRAELSISTSYFHAPRRHLRRKNHLRPKLPNPLPSPIQPEAVEHSYDADNLVLVGEGEANDDPIAAFGIANPFPQSAVDEWFPGSVLGIAARFAAFVAIQTAIIVWYLFMEDARELEVERRKKNQLGLVRKEKEMVVGKGNRMEAEEFGRMISEIRAMAREARDRESKGRQIGGGVVKVVGEGLEIKKKIIAGIAMDGIGDELAPKRVTTKLKMFRDAWYLPKARGFGGSKRAIDESRLDKGGVQQVARSETGIESTKHHEDRKLIAQPSVVNIQSSIKDCKRMPEQLHDLTNMQISSVTKMEQSKVSSEDSIMNNLIQDAAEVTQSGIFCSENTNFESLAEMKRSSSKESSEGITRALGVLQNKESKSMPITQRNREVMTNSQESQWWIKLPCVFGIILKRVPNRSGDAGLYCLEMNSAEIDGNLPSCAIVFEDGNDAKKFSLLLESFFDDLGDVRAKVIPLTVSEIEAICSGDKKFTVVRKGQLCLFAGQPLLEVEKTLRSLME</sequence>
<dbReference type="OrthoDB" id="1894577at2759"/>
<dbReference type="PANTHER" id="PTHR34962">
    <property type="entry name" value="EMBRYO DEFECTIVE 1703-RELATED"/>
    <property type="match status" value="1"/>
</dbReference>